<comment type="caution">
    <text evidence="1">The sequence shown here is derived from an EMBL/GenBank/DDBJ whole genome shotgun (WGS) entry which is preliminary data.</text>
</comment>
<name>A0A699HIS1_TANCI</name>
<reference evidence="1" key="1">
    <citation type="journal article" date="2019" name="Sci. Rep.">
        <title>Draft genome of Tanacetum cinerariifolium, the natural source of mosquito coil.</title>
        <authorList>
            <person name="Yamashiro T."/>
            <person name="Shiraishi A."/>
            <person name="Satake H."/>
            <person name="Nakayama K."/>
        </authorList>
    </citation>
    <scope>NUCLEOTIDE SEQUENCE</scope>
</reference>
<proteinExistence type="predicted"/>
<protein>
    <submittedName>
        <fullName evidence="1">Uncharacterized protein</fullName>
    </submittedName>
</protein>
<dbReference type="AlphaFoldDB" id="A0A699HIS1"/>
<dbReference type="EMBL" id="BKCJ010167042">
    <property type="protein sequence ID" value="GEY29786.1"/>
    <property type="molecule type" value="Genomic_DNA"/>
</dbReference>
<accession>A0A699HIS1</accession>
<organism evidence="1">
    <name type="scientific">Tanacetum cinerariifolium</name>
    <name type="common">Dalmatian daisy</name>
    <name type="synonym">Chrysanthemum cinerariifolium</name>
    <dbReference type="NCBI Taxonomy" id="118510"/>
    <lineage>
        <taxon>Eukaryota</taxon>
        <taxon>Viridiplantae</taxon>
        <taxon>Streptophyta</taxon>
        <taxon>Embryophyta</taxon>
        <taxon>Tracheophyta</taxon>
        <taxon>Spermatophyta</taxon>
        <taxon>Magnoliopsida</taxon>
        <taxon>eudicotyledons</taxon>
        <taxon>Gunneridae</taxon>
        <taxon>Pentapetalae</taxon>
        <taxon>asterids</taxon>
        <taxon>campanulids</taxon>
        <taxon>Asterales</taxon>
        <taxon>Asteraceae</taxon>
        <taxon>Asteroideae</taxon>
        <taxon>Anthemideae</taxon>
        <taxon>Anthemidinae</taxon>
        <taxon>Tanacetum</taxon>
    </lineage>
</organism>
<sequence length="108" mass="12766">MTKYSNDDENIKDLKKITKVTKAYERKKFINKNEDKKEEVLNANLVFMEKMKEVFSYSNETSLLDNDTIAEVLYFSSDSESEYDVDTSDYYDKSELTYGLFMDNNDDQ</sequence>
<gene>
    <name evidence="1" type="ORF">Tci_401760</name>
</gene>
<evidence type="ECO:0000313" key="1">
    <source>
        <dbReference type="EMBL" id="GEY29786.1"/>
    </source>
</evidence>